<dbReference type="Pfam" id="PF07081">
    <property type="entry name" value="DUF1349"/>
    <property type="match status" value="1"/>
</dbReference>
<evidence type="ECO:0000313" key="2">
    <source>
        <dbReference type="Proteomes" id="UP000676079"/>
    </source>
</evidence>
<dbReference type="SUPFAM" id="SSF49899">
    <property type="entry name" value="Concanavalin A-like lectins/glucanases"/>
    <property type="match status" value="1"/>
</dbReference>
<dbReference type="InterPro" id="IPR009784">
    <property type="entry name" value="DUF1349"/>
</dbReference>
<dbReference type="PANTHER" id="PTHR35332">
    <property type="entry name" value="REGULATION OF ENOLASE PROTEIN 1"/>
    <property type="match status" value="1"/>
</dbReference>
<dbReference type="PIRSF" id="PIRSF022704">
    <property type="entry name" value="UCP022704"/>
    <property type="match status" value="1"/>
</dbReference>
<dbReference type="Gene3D" id="2.60.120.200">
    <property type="match status" value="1"/>
</dbReference>
<dbReference type="PANTHER" id="PTHR35332:SF2">
    <property type="entry name" value="REGULATION OF ENOLASE PROTEIN 1"/>
    <property type="match status" value="1"/>
</dbReference>
<sequence length="192" mass="21445">MFTDMAWMNEPPSWTVEDGVLTVTTGDRKDFWRHTHYGFVHDDGHFLSAEATGDFTVQVTFDGDYLEQYDQAGLMLRADEENWIKTGTEFVGGGLNVSAVVTRGHSDWSVVSLPRTGGSFPPVTIRAIRTGETVNVQYLDGWGAWRLLRLAHLPLGGTCRVGVMCCSPQREGFRAVFRDYSITPEIPEDTHA</sequence>
<keyword evidence="2" id="KW-1185">Reference proteome</keyword>
<proteinExistence type="predicted"/>
<evidence type="ECO:0000313" key="1">
    <source>
        <dbReference type="EMBL" id="QUX22826.1"/>
    </source>
</evidence>
<protein>
    <submittedName>
        <fullName evidence="1">DUF1349 domain-containing protein</fullName>
    </submittedName>
</protein>
<name>A0ABX8BL48_9ACTN</name>
<dbReference type="Proteomes" id="UP000676079">
    <property type="component" value="Chromosome"/>
</dbReference>
<accession>A0ABX8BL48</accession>
<dbReference type="InterPro" id="IPR015987">
    <property type="entry name" value="UCP022704"/>
</dbReference>
<reference evidence="1 2" key="1">
    <citation type="submission" date="2021-05" db="EMBL/GenBank/DDBJ databases">
        <title>Direct Submission.</title>
        <authorList>
            <person name="Li K."/>
            <person name="Gao J."/>
        </authorList>
    </citation>
    <scope>NUCLEOTIDE SEQUENCE [LARGE SCALE GENOMIC DNA]</scope>
    <source>
        <strain evidence="1 2">Mg02</strain>
    </source>
</reference>
<gene>
    <name evidence="1" type="ORF">KGD84_31920</name>
</gene>
<organism evidence="1 2">
    <name type="scientific">Nocardiopsis changdeensis</name>
    <dbReference type="NCBI Taxonomy" id="2831969"/>
    <lineage>
        <taxon>Bacteria</taxon>
        <taxon>Bacillati</taxon>
        <taxon>Actinomycetota</taxon>
        <taxon>Actinomycetes</taxon>
        <taxon>Streptosporangiales</taxon>
        <taxon>Nocardiopsidaceae</taxon>
        <taxon>Nocardiopsis</taxon>
    </lineage>
</organism>
<dbReference type="InterPro" id="IPR013320">
    <property type="entry name" value="ConA-like_dom_sf"/>
</dbReference>
<dbReference type="RefSeq" id="WP_220564038.1">
    <property type="nucleotide sequence ID" value="NZ_CP074133.1"/>
</dbReference>
<dbReference type="EMBL" id="CP074133">
    <property type="protein sequence ID" value="QUX22826.1"/>
    <property type="molecule type" value="Genomic_DNA"/>
</dbReference>